<sequence length="287" mass="32730">MLKVFVYGTLRRGERNDYLLKDAKCLAEQAWTNGVLFDTGMSYPALAPSNSSIVYGELYEVSDTDLARLDELEGYQEGGVNNLYNRLEQIIYTDKGKYRAYVYVAHLDSLLKKKISNGDWKEYNLLKQNDSFLYFAYGSCMDSLRFKKAGVERYFKEVVGVGVLPNYSLKFTHRSTFDGLGRADIVEDGGVVEGKIYKIDREALNYLYGREGAPHVYRPTFVRFLLDGLEIEALTFTVKRKQEEVVPPIAYEMEILRGAKGYLSEDYVSSLVKYINILKNTSKIGGM</sequence>
<evidence type="ECO:0000256" key="3">
    <source>
        <dbReference type="RuleBase" id="RU367036"/>
    </source>
</evidence>
<comment type="similarity">
    <text evidence="1 3">Belongs to the gamma-glutamylcyclotransferase family.</text>
</comment>
<dbReference type="InterPro" id="IPR036568">
    <property type="entry name" value="GGCT-like_sf"/>
</dbReference>
<dbReference type="RefSeq" id="WP_188386077.1">
    <property type="nucleotide sequence ID" value="NZ_BMEY01000026.1"/>
</dbReference>
<proteinExistence type="inferred from homology"/>
<gene>
    <name evidence="5" type="primary">ykqA</name>
    <name evidence="5" type="ORF">GCM10008025_36100</name>
</gene>
<evidence type="ECO:0000256" key="1">
    <source>
        <dbReference type="ARBA" id="ARBA00008861"/>
    </source>
</evidence>
<feature type="domain" description="Gamma-glutamylcyclotransferase AIG2-like" evidence="4">
    <location>
        <begin position="4"/>
        <end position="121"/>
    </location>
</feature>
<dbReference type="SUPFAM" id="SSF110857">
    <property type="entry name" value="Gamma-glutamyl cyclotransferase-like"/>
    <property type="match status" value="2"/>
</dbReference>
<dbReference type="Pfam" id="PF13772">
    <property type="entry name" value="AIG2_2"/>
    <property type="match status" value="1"/>
</dbReference>
<dbReference type="InterPro" id="IPR039126">
    <property type="entry name" value="GGACT"/>
</dbReference>
<dbReference type="CDD" id="cd06661">
    <property type="entry name" value="GGCT_like"/>
    <property type="match status" value="2"/>
</dbReference>
<dbReference type="EMBL" id="BMEY01000026">
    <property type="protein sequence ID" value="GGA90315.1"/>
    <property type="molecule type" value="Genomic_DNA"/>
</dbReference>
<accession>A0A916WEC0</accession>
<organism evidence="5 6">
    <name type="scientific">Ornithinibacillus halotolerans</name>
    <dbReference type="NCBI Taxonomy" id="1274357"/>
    <lineage>
        <taxon>Bacteria</taxon>
        <taxon>Bacillati</taxon>
        <taxon>Bacillota</taxon>
        <taxon>Bacilli</taxon>
        <taxon>Bacillales</taxon>
        <taxon>Bacillaceae</taxon>
        <taxon>Ornithinibacillus</taxon>
    </lineage>
</organism>
<keyword evidence="6" id="KW-1185">Reference proteome</keyword>
<reference evidence="5" key="1">
    <citation type="journal article" date="2014" name="Int. J. Syst. Evol. Microbiol.">
        <title>Complete genome sequence of Corynebacterium casei LMG S-19264T (=DSM 44701T), isolated from a smear-ripened cheese.</title>
        <authorList>
            <consortium name="US DOE Joint Genome Institute (JGI-PGF)"/>
            <person name="Walter F."/>
            <person name="Albersmeier A."/>
            <person name="Kalinowski J."/>
            <person name="Ruckert C."/>
        </authorList>
    </citation>
    <scope>NUCLEOTIDE SEQUENCE</scope>
    <source>
        <strain evidence="5">CGMCC 1.12408</strain>
    </source>
</reference>
<evidence type="ECO:0000313" key="6">
    <source>
        <dbReference type="Proteomes" id="UP000613512"/>
    </source>
</evidence>
<comment type="caution">
    <text evidence="5">The sequence shown here is derived from an EMBL/GenBank/DDBJ whole genome shotgun (WGS) entry which is preliminary data.</text>
</comment>
<protein>
    <recommendedName>
        <fullName evidence="3">Gamma-glutamylcyclotransferase family protein</fullName>
    </recommendedName>
</protein>
<feature type="active site" description="Proton acceptor" evidence="2">
    <location>
        <position position="73"/>
    </location>
</feature>
<name>A0A916WEC0_9BACI</name>
<evidence type="ECO:0000313" key="5">
    <source>
        <dbReference type="EMBL" id="GGA90315.1"/>
    </source>
</evidence>
<dbReference type="AlphaFoldDB" id="A0A916WEC0"/>
<dbReference type="GO" id="GO:0005829">
    <property type="term" value="C:cytosol"/>
    <property type="evidence" value="ECO:0007669"/>
    <property type="project" value="TreeGrafter"/>
</dbReference>
<evidence type="ECO:0000259" key="4">
    <source>
        <dbReference type="Pfam" id="PF06094"/>
    </source>
</evidence>
<dbReference type="GO" id="GO:0061929">
    <property type="term" value="F:gamma-glutamylaminecyclotransferase activity"/>
    <property type="evidence" value="ECO:0007669"/>
    <property type="project" value="InterPro"/>
</dbReference>
<evidence type="ECO:0000256" key="2">
    <source>
        <dbReference type="PIRSR" id="PIRSR639126-1"/>
    </source>
</evidence>
<dbReference type="Gene3D" id="3.10.490.10">
    <property type="entry name" value="Gamma-glutamyl cyclotransferase-like"/>
    <property type="match status" value="2"/>
</dbReference>
<dbReference type="Pfam" id="PF06094">
    <property type="entry name" value="GGACT"/>
    <property type="match status" value="1"/>
</dbReference>
<dbReference type="Proteomes" id="UP000613512">
    <property type="component" value="Unassembled WGS sequence"/>
</dbReference>
<dbReference type="PANTHER" id="PTHR12510">
    <property type="entry name" value="TROPONIN C-AKIN-1 PROTEIN"/>
    <property type="match status" value="1"/>
</dbReference>
<dbReference type="PANTHER" id="PTHR12510:SF4">
    <property type="entry name" value="GAMMA-GLUTAMYLAMINECYCLOTRANSFERASE"/>
    <property type="match status" value="1"/>
</dbReference>
<reference evidence="5" key="2">
    <citation type="submission" date="2020-09" db="EMBL/GenBank/DDBJ databases">
        <authorList>
            <person name="Sun Q."/>
            <person name="Zhou Y."/>
        </authorList>
    </citation>
    <scope>NUCLEOTIDE SEQUENCE</scope>
    <source>
        <strain evidence="5">CGMCC 1.12408</strain>
    </source>
</reference>
<dbReference type="InterPro" id="IPR009288">
    <property type="entry name" value="AIG2-like_dom"/>
</dbReference>
<dbReference type="InterPro" id="IPR013024">
    <property type="entry name" value="GGCT-like"/>
</dbReference>